<dbReference type="Proteomes" id="UP000199663">
    <property type="component" value="Unassembled WGS sequence"/>
</dbReference>
<dbReference type="EMBL" id="FNQC01000001">
    <property type="protein sequence ID" value="SDY39595.1"/>
    <property type="molecule type" value="Genomic_DNA"/>
</dbReference>
<evidence type="ECO:0000313" key="1">
    <source>
        <dbReference type="EMBL" id="SDY39595.1"/>
    </source>
</evidence>
<proteinExistence type="predicted"/>
<name>A0A1H3JJA5_9BACT</name>
<organism evidence="1 2">
    <name type="scientific">Rhodonellum ikkaensis</name>
    <dbReference type="NCBI Taxonomy" id="336829"/>
    <lineage>
        <taxon>Bacteria</taxon>
        <taxon>Pseudomonadati</taxon>
        <taxon>Bacteroidota</taxon>
        <taxon>Cytophagia</taxon>
        <taxon>Cytophagales</taxon>
        <taxon>Cytophagaceae</taxon>
        <taxon>Rhodonellum</taxon>
    </lineage>
</organism>
<sequence>MGGVLRELKLKKNRFKMLLWRKESQGSRIIEVMQN</sequence>
<reference evidence="1 2" key="1">
    <citation type="submission" date="2016-10" db="EMBL/GenBank/DDBJ databases">
        <authorList>
            <person name="Varghese N."/>
            <person name="Submissions S."/>
        </authorList>
    </citation>
    <scope>NUCLEOTIDE SEQUENCE [LARGE SCALE GENOMIC DNA]</scope>
    <source>
        <strain evidence="1 2">DSM 17997</strain>
    </source>
</reference>
<gene>
    <name evidence="1" type="ORF">SAMN05444412_10119</name>
</gene>
<comment type="caution">
    <text evidence="1">The sequence shown here is derived from an EMBL/GenBank/DDBJ whole genome shotgun (WGS) entry which is preliminary data.</text>
</comment>
<protein>
    <submittedName>
        <fullName evidence="1">Uncharacterized protein</fullName>
    </submittedName>
</protein>
<accession>A0A1H3JJA5</accession>
<evidence type="ECO:0000313" key="2">
    <source>
        <dbReference type="Proteomes" id="UP000199663"/>
    </source>
</evidence>
<keyword evidence="2" id="KW-1185">Reference proteome</keyword>